<dbReference type="Proteomes" id="UP000242205">
    <property type="component" value="Chromosome"/>
</dbReference>
<accession>A0A2I6S6Z3</accession>
<name>A0A2I6S6Z3_9RHOO</name>
<dbReference type="PANTHER" id="PTHR39966:SF1">
    <property type="entry name" value="HEMERYTHRIN-LIKE DOMAIN-CONTAINING PROTEIN"/>
    <property type="match status" value="1"/>
</dbReference>
<evidence type="ECO:0000259" key="1">
    <source>
        <dbReference type="Pfam" id="PF01814"/>
    </source>
</evidence>
<dbReference type="InterPro" id="IPR012312">
    <property type="entry name" value="Hemerythrin-like"/>
</dbReference>
<feature type="domain" description="Hemerythrin-like" evidence="1">
    <location>
        <begin position="4"/>
        <end position="138"/>
    </location>
</feature>
<evidence type="ECO:0000313" key="3">
    <source>
        <dbReference type="Proteomes" id="UP000242205"/>
    </source>
</evidence>
<dbReference type="KEGG" id="atw:C0099_08730"/>
<sequence length="192" mass="21911">MSKPIERWEREHGNFVRLLDLIDDWSERFRAGEPVEYELLREVMYYMTHYPDRYHHPLEDAVFDYLAGRHREFLAPVAELGKQHREIGELGKALVEDLDAIVGGAVVSRAAVVGDAENYSALMRTHMKLEETMLFPAIAEHCTDADWEAALSRVGDGVDPMFGDAVEQRYETVLREIANQVGCDCETGTPKR</sequence>
<dbReference type="GO" id="GO:0005886">
    <property type="term" value="C:plasma membrane"/>
    <property type="evidence" value="ECO:0007669"/>
    <property type="project" value="TreeGrafter"/>
</dbReference>
<proteinExistence type="predicted"/>
<reference evidence="2 3" key="1">
    <citation type="submission" date="2018-01" db="EMBL/GenBank/DDBJ databases">
        <authorList>
            <person name="Fu G.-Y."/>
        </authorList>
    </citation>
    <scope>NUCLEOTIDE SEQUENCE [LARGE SCALE GENOMIC DNA]</scope>
    <source>
        <strain evidence="2 3">SY39</strain>
    </source>
</reference>
<dbReference type="RefSeq" id="WP_102247078.1">
    <property type="nucleotide sequence ID" value="NZ_CP025682.1"/>
</dbReference>
<organism evidence="2 3">
    <name type="scientific">Pseudazoarcus pumilus</name>
    <dbReference type="NCBI Taxonomy" id="2067960"/>
    <lineage>
        <taxon>Bacteria</taxon>
        <taxon>Pseudomonadati</taxon>
        <taxon>Pseudomonadota</taxon>
        <taxon>Betaproteobacteria</taxon>
        <taxon>Rhodocyclales</taxon>
        <taxon>Zoogloeaceae</taxon>
        <taxon>Pseudazoarcus</taxon>
    </lineage>
</organism>
<keyword evidence="3" id="KW-1185">Reference proteome</keyword>
<gene>
    <name evidence="2" type="ORF">C0099_08730</name>
</gene>
<protein>
    <recommendedName>
        <fullName evidence="1">Hemerythrin-like domain-containing protein</fullName>
    </recommendedName>
</protein>
<dbReference type="Pfam" id="PF01814">
    <property type="entry name" value="Hemerythrin"/>
    <property type="match status" value="1"/>
</dbReference>
<dbReference type="AlphaFoldDB" id="A0A2I6S6Z3"/>
<dbReference type="Gene3D" id="1.20.120.520">
    <property type="entry name" value="nmb1532 protein domain like"/>
    <property type="match status" value="1"/>
</dbReference>
<dbReference type="CDD" id="cd12108">
    <property type="entry name" value="Hr-like"/>
    <property type="match status" value="1"/>
</dbReference>
<dbReference type="OrthoDB" id="7349010at2"/>
<dbReference type="PANTHER" id="PTHR39966">
    <property type="entry name" value="BLL2471 PROTEIN-RELATED"/>
    <property type="match status" value="1"/>
</dbReference>
<dbReference type="EMBL" id="CP025682">
    <property type="protein sequence ID" value="AUN95012.1"/>
    <property type="molecule type" value="Genomic_DNA"/>
</dbReference>
<evidence type="ECO:0000313" key="2">
    <source>
        <dbReference type="EMBL" id="AUN95012.1"/>
    </source>
</evidence>